<sequence length="143" mass="16029">FDPDKVCFPGTRDLLLKYIRSWVDDYDNSGKRLLWVYGDAGCGKSAIAHSLASFYTAFGRLGSSSFFETANPKSDAIYCLLPKISLDLAECNDEWKAALVSVLMTQSIRQFLWSFSLQIKTLIELSRRVSFVGPLVILVDGFN</sequence>
<gene>
    <name evidence="3" type="ORF">SISNIDRAFT_399786</name>
</gene>
<dbReference type="Gene3D" id="3.40.50.300">
    <property type="entry name" value="P-loop containing nucleotide triphosphate hydrolases"/>
    <property type="match status" value="1"/>
</dbReference>
<proteinExistence type="predicted"/>
<feature type="non-terminal residue" evidence="3">
    <location>
        <position position="1"/>
    </location>
</feature>
<evidence type="ECO:0000259" key="2">
    <source>
        <dbReference type="Pfam" id="PF24883"/>
    </source>
</evidence>
<accession>A0A164TA82</accession>
<organism evidence="3 4">
    <name type="scientific">Sistotremastrum niveocremeum HHB9708</name>
    <dbReference type="NCBI Taxonomy" id="1314777"/>
    <lineage>
        <taxon>Eukaryota</taxon>
        <taxon>Fungi</taxon>
        <taxon>Dikarya</taxon>
        <taxon>Basidiomycota</taxon>
        <taxon>Agaricomycotina</taxon>
        <taxon>Agaricomycetes</taxon>
        <taxon>Sistotremastrales</taxon>
        <taxon>Sistotremastraceae</taxon>
        <taxon>Sertulicium</taxon>
        <taxon>Sertulicium niveocremeum</taxon>
    </lineage>
</organism>
<evidence type="ECO:0000313" key="4">
    <source>
        <dbReference type="Proteomes" id="UP000076722"/>
    </source>
</evidence>
<dbReference type="STRING" id="1314777.A0A164TA82"/>
<protein>
    <recommendedName>
        <fullName evidence="2">Nephrocystin 3-like N-terminal domain-containing protein</fullName>
    </recommendedName>
</protein>
<reference evidence="3 4" key="1">
    <citation type="journal article" date="2016" name="Mol. Biol. Evol.">
        <title>Comparative Genomics of Early-Diverging Mushroom-Forming Fungi Provides Insights into the Origins of Lignocellulose Decay Capabilities.</title>
        <authorList>
            <person name="Nagy L.G."/>
            <person name="Riley R."/>
            <person name="Tritt A."/>
            <person name="Adam C."/>
            <person name="Daum C."/>
            <person name="Floudas D."/>
            <person name="Sun H."/>
            <person name="Yadav J.S."/>
            <person name="Pangilinan J."/>
            <person name="Larsson K.H."/>
            <person name="Matsuura K."/>
            <person name="Barry K."/>
            <person name="Labutti K."/>
            <person name="Kuo R."/>
            <person name="Ohm R.A."/>
            <person name="Bhattacharya S.S."/>
            <person name="Shirouzu T."/>
            <person name="Yoshinaga Y."/>
            <person name="Martin F.M."/>
            <person name="Grigoriev I.V."/>
            <person name="Hibbett D.S."/>
        </authorList>
    </citation>
    <scope>NUCLEOTIDE SEQUENCE [LARGE SCALE GENOMIC DNA]</scope>
    <source>
        <strain evidence="3 4">HHB9708</strain>
    </source>
</reference>
<feature type="non-terminal residue" evidence="3">
    <location>
        <position position="143"/>
    </location>
</feature>
<dbReference type="EMBL" id="KV419411">
    <property type="protein sequence ID" value="KZS92201.1"/>
    <property type="molecule type" value="Genomic_DNA"/>
</dbReference>
<name>A0A164TA82_9AGAM</name>
<feature type="domain" description="Nephrocystin 3-like N-terminal" evidence="2">
    <location>
        <begin position="19"/>
        <end position="142"/>
    </location>
</feature>
<dbReference type="OrthoDB" id="5106486at2759"/>
<dbReference type="Proteomes" id="UP000076722">
    <property type="component" value="Unassembled WGS sequence"/>
</dbReference>
<dbReference type="AlphaFoldDB" id="A0A164TA82"/>
<dbReference type="SUPFAM" id="SSF52540">
    <property type="entry name" value="P-loop containing nucleoside triphosphate hydrolases"/>
    <property type="match status" value="1"/>
</dbReference>
<evidence type="ECO:0000313" key="3">
    <source>
        <dbReference type="EMBL" id="KZS92201.1"/>
    </source>
</evidence>
<keyword evidence="4" id="KW-1185">Reference proteome</keyword>
<dbReference type="InterPro" id="IPR027417">
    <property type="entry name" value="P-loop_NTPase"/>
</dbReference>
<dbReference type="Pfam" id="PF24883">
    <property type="entry name" value="NPHP3_N"/>
    <property type="match status" value="1"/>
</dbReference>
<dbReference type="InterPro" id="IPR056884">
    <property type="entry name" value="NPHP3-like_N"/>
</dbReference>
<keyword evidence="1" id="KW-0677">Repeat</keyword>
<evidence type="ECO:0000256" key="1">
    <source>
        <dbReference type="ARBA" id="ARBA00022737"/>
    </source>
</evidence>